<comment type="caution">
    <text evidence="2">The sequence shown here is derived from an EMBL/GenBank/DDBJ whole genome shotgun (WGS) entry which is preliminary data.</text>
</comment>
<dbReference type="InterPro" id="IPR011335">
    <property type="entry name" value="Restrct_endonuc-II-like"/>
</dbReference>
<dbReference type="EMBL" id="NRRY01000113">
    <property type="protein sequence ID" value="MBK1621764.1"/>
    <property type="molecule type" value="Genomic_DNA"/>
</dbReference>
<dbReference type="InterPro" id="IPR012296">
    <property type="entry name" value="Nuclease_put_TT1808"/>
</dbReference>
<accession>A0A9X1B751</accession>
<gene>
    <name evidence="2" type="ORF">CKO42_25955</name>
</gene>
<feature type="domain" description="Putative restriction endonuclease" evidence="1">
    <location>
        <begin position="42"/>
        <end position="212"/>
    </location>
</feature>
<dbReference type="Gene3D" id="3.90.1570.10">
    <property type="entry name" value="tt1808, chain A"/>
    <property type="match status" value="1"/>
</dbReference>
<sequence>MGTSKSLDKGGGTTTAGNASAVTAAALSQAAVLENGDHLTREEFERRYRAMPALKKAELVEGVVYMASPLRYRRHARPHSQIMTWLGYYAASLPAVEVADNASLRLDANNEVQPDALMRLDERAGGRSRLTEDDYLAGPPELIVEIASSSAAYDRHEKLHVYRRNGVAEYLLWLVEDHKLEWYGLKDGRYVALKPDPTGTLKSRAFPGLWLDSAALLQLKMRDVLDTLESGLNSTDAAAFAERLKHNVKKRSDHEN</sequence>
<reference evidence="2 3" key="1">
    <citation type="journal article" date="2020" name="Microorganisms">
        <title>Osmotic Adaptation and Compatible Solute Biosynthesis of Phototrophic Bacteria as Revealed from Genome Analyses.</title>
        <authorList>
            <person name="Imhoff J.F."/>
            <person name="Rahn T."/>
            <person name="Kunzel S."/>
            <person name="Keller A."/>
            <person name="Neulinger S.C."/>
        </authorList>
    </citation>
    <scope>NUCLEOTIDE SEQUENCE [LARGE SCALE GENOMIC DNA]</scope>
    <source>
        <strain evidence="2 3">DSM 25653</strain>
    </source>
</reference>
<protein>
    <recommendedName>
        <fullName evidence="1">Putative restriction endonuclease domain-containing protein</fullName>
    </recommendedName>
</protein>
<evidence type="ECO:0000259" key="1">
    <source>
        <dbReference type="Pfam" id="PF05685"/>
    </source>
</evidence>
<name>A0A9X1B751_9GAMM</name>
<evidence type="ECO:0000313" key="2">
    <source>
        <dbReference type="EMBL" id="MBK1621764.1"/>
    </source>
</evidence>
<keyword evidence="3" id="KW-1185">Reference proteome</keyword>
<organism evidence="2 3">
    <name type="scientific">Lamprobacter modestohalophilus</name>
    <dbReference type="NCBI Taxonomy" id="1064514"/>
    <lineage>
        <taxon>Bacteria</taxon>
        <taxon>Pseudomonadati</taxon>
        <taxon>Pseudomonadota</taxon>
        <taxon>Gammaproteobacteria</taxon>
        <taxon>Chromatiales</taxon>
        <taxon>Chromatiaceae</taxon>
        <taxon>Lamprobacter</taxon>
    </lineage>
</organism>
<dbReference type="PANTHER" id="PTHR35400:SF3">
    <property type="entry name" value="SLL1072 PROTEIN"/>
    <property type="match status" value="1"/>
</dbReference>
<dbReference type="SUPFAM" id="SSF52980">
    <property type="entry name" value="Restriction endonuclease-like"/>
    <property type="match status" value="1"/>
</dbReference>
<dbReference type="PANTHER" id="PTHR35400">
    <property type="entry name" value="SLR1083 PROTEIN"/>
    <property type="match status" value="1"/>
</dbReference>
<dbReference type="CDD" id="cd06260">
    <property type="entry name" value="DUF820-like"/>
    <property type="match status" value="1"/>
</dbReference>
<dbReference type="RefSeq" id="WP_200252004.1">
    <property type="nucleotide sequence ID" value="NZ_NRRY01000113.1"/>
</dbReference>
<dbReference type="AlphaFoldDB" id="A0A9X1B751"/>
<dbReference type="Proteomes" id="UP001138768">
    <property type="component" value="Unassembled WGS sequence"/>
</dbReference>
<proteinExistence type="predicted"/>
<dbReference type="Pfam" id="PF05685">
    <property type="entry name" value="Uma2"/>
    <property type="match status" value="1"/>
</dbReference>
<evidence type="ECO:0000313" key="3">
    <source>
        <dbReference type="Proteomes" id="UP001138768"/>
    </source>
</evidence>
<dbReference type="InterPro" id="IPR008538">
    <property type="entry name" value="Uma2"/>
</dbReference>